<evidence type="ECO:0000313" key="2">
    <source>
        <dbReference type="EMBL" id="KAK0674245.1"/>
    </source>
</evidence>
<evidence type="ECO:0000256" key="1">
    <source>
        <dbReference type="SAM" id="Phobius"/>
    </source>
</evidence>
<reference evidence="2" key="1">
    <citation type="submission" date="2023-06" db="EMBL/GenBank/DDBJ databases">
        <title>Genome-scale phylogeny and comparative genomics of the fungal order Sordariales.</title>
        <authorList>
            <consortium name="Lawrence Berkeley National Laboratory"/>
            <person name="Hensen N."/>
            <person name="Bonometti L."/>
            <person name="Westerberg I."/>
            <person name="Brannstrom I.O."/>
            <person name="Guillou S."/>
            <person name="Cros-Aarteil S."/>
            <person name="Calhoun S."/>
            <person name="Haridas S."/>
            <person name="Kuo A."/>
            <person name="Mondo S."/>
            <person name="Pangilinan J."/>
            <person name="Riley R."/>
            <person name="Labutti K."/>
            <person name="Andreopoulos B."/>
            <person name="Lipzen A."/>
            <person name="Chen C."/>
            <person name="Yanf M."/>
            <person name="Daum C."/>
            <person name="Ng V."/>
            <person name="Clum A."/>
            <person name="Steindorff A."/>
            <person name="Ohm R."/>
            <person name="Martin F."/>
            <person name="Silar P."/>
            <person name="Natvig D."/>
            <person name="Lalanne C."/>
            <person name="Gautier V."/>
            <person name="Ament-Velasquez S.L."/>
            <person name="Kruys A."/>
            <person name="Hutchinson M.I."/>
            <person name="Powell A.J."/>
            <person name="Barry K."/>
            <person name="Miller A.N."/>
            <person name="Grigoriev I.V."/>
            <person name="Debuchy R."/>
            <person name="Gladieux P."/>
            <person name="Thoren M.H."/>
            <person name="Johannesson H."/>
        </authorList>
    </citation>
    <scope>NUCLEOTIDE SEQUENCE</scope>
    <source>
        <strain evidence="2">CBS 307.81</strain>
    </source>
</reference>
<feature type="transmembrane region" description="Helical" evidence="1">
    <location>
        <begin position="14"/>
        <end position="34"/>
    </location>
</feature>
<proteinExistence type="predicted"/>
<gene>
    <name evidence="2" type="ORF">QBC41DRAFT_309668</name>
</gene>
<dbReference type="Proteomes" id="UP001174997">
    <property type="component" value="Unassembled WGS sequence"/>
</dbReference>
<dbReference type="EMBL" id="JAULSY010000002">
    <property type="protein sequence ID" value="KAK0674245.1"/>
    <property type="molecule type" value="Genomic_DNA"/>
</dbReference>
<accession>A0AA39ZN42</accession>
<sequence>MAKNHGFFFLDGNPAVQCCGVVCFLLLLFLFSLLESWAMHYTCIGTLYPDHTPLHTHITHITTGCHGFTASLQRWGKGGGDGKR</sequence>
<keyword evidence="1" id="KW-1133">Transmembrane helix</keyword>
<name>A0AA39ZN42_9PEZI</name>
<organism evidence="2 3">
    <name type="scientific">Cercophora samala</name>
    <dbReference type="NCBI Taxonomy" id="330535"/>
    <lineage>
        <taxon>Eukaryota</taxon>
        <taxon>Fungi</taxon>
        <taxon>Dikarya</taxon>
        <taxon>Ascomycota</taxon>
        <taxon>Pezizomycotina</taxon>
        <taxon>Sordariomycetes</taxon>
        <taxon>Sordariomycetidae</taxon>
        <taxon>Sordariales</taxon>
        <taxon>Lasiosphaeriaceae</taxon>
        <taxon>Cercophora</taxon>
    </lineage>
</organism>
<keyword evidence="1" id="KW-0472">Membrane</keyword>
<dbReference type="AlphaFoldDB" id="A0AA39ZN42"/>
<evidence type="ECO:0000313" key="3">
    <source>
        <dbReference type="Proteomes" id="UP001174997"/>
    </source>
</evidence>
<comment type="caution">
    <text evidence="2">The sequence shown here is derived from an EMBL/GenBank/DDBJ whole genome shotgun (WGS) entry which is preliminary data.</text>
</comment>
<keyword evidence="3" id="KW-1185">Reference proteome</keyword>
<keyword evidence="1" id="KW-0812">Transmembrane</keyword>
<protein>
    <submittedName>
        <fullName evidence="2">Uncharacterized protein</fullName>
    </submittedName>
</protein>